<dbReference type="InterPro" id="IPR050708">
    <property type="entry name" value="T6SS_VgrG/RHS"/>
</dbReference>
<keyword evidence="3" id="KW-0732">Signal</keyword>
<dbReference type="RefSeq" id="WP_078980841.1">
    <property type="nucleotide sequence ID" value="NZ_MWQN01000003.1"/>
</dbReference>
<gene>
    <name evidence="5" type="ORF">B4N89_36280</name>
</gene>
<dbReference type="Pfam" id="PF05593">
    <property type="entry name" value="RHS_repeat"/>
    <property type="match status" value="1"/>
</dbReference>
<dbReference type="InterPro" id="IPR022385">
    <property type="entry name" value="Rhs_assc_core"/>
</dbReference>
<dbReference type="InterPro" id="IPR056823">
    <property type="entry name" value="TEN-like_YD-shell"/>
</dbReference>
<dbReference type="Gene3D" id="2.180.10.10">
    <property type="entry name" value="RHS repeat-associated core"/>
    <property type="match status" value="3"/>
</dbReference>
<dbReference type="PANTHER" id="PTHR32305:SF15">
    <property type="entry name" value="PROTEIN RHSA-RELATED"/>
    <property type="match status" value="1"/>
</dbReference>
<sequence length="1112" mass="117067">MKETRTRRARKRFDRSGDTAIRAGALSAFTALALVAALTPFQASAAPDAPAAPKNKWGHGTTQPLPPAPQGKTKAPPNLPRTGGAQSLGAITTLAGPDWDAGDVPWHNYQAYRLNDSTVARVDVSTGNLMIAGTELDIAGVGQRLQASRTANSFWTGSKGSLGLQLFNYQRGLTETATAVDIQGESGDTMSFPKKTGGGFDPAKGYKADLTKDGAGVYTLTWRKDGKKETFTAAAGLTSVTERNGGKIDVVRTGADTVRATETRSGRWIELHPAGSGPDIGDGPQWKNLAVVDNAGRTATYRLVRNIDPNGWQWVVGKVDDVNGETVQYAYDNDERVTQITTAMGHITRFTYDTSSRVTSVTQVTDLPTGQEAVTLYAYSAAHGAAGTTTVTDPRLNATTFTVQADGHVDRVTDAQSHKRDTTYDINGNVQTAVDAMGTGSNPGNITTYGWDTSGNLTSVQMPTGATASLTGYQTYAGAQLPASLTDPNGDKTSYSYDTSGNTLGVSDATTGGTGAQLTHTYNPASPTCGGFKGQRCTSKDANLNTTNFTYNATGDLTNVDAPAPLGDTVYTYDNLGRTSTAKDGRNITTTYTYDNHDRVKTVATPGKYVAYDYDKDGNQTKRTDAAGTVKVEYDDLGREWRRTLVGGDQTTLHYDAAGNVIRYDDPMGRVLYDYDTLNNLTKVTDPLGGETTFAYNANGARTSTTYPGGVVQAVDLDNSGRPKQVKATKGATALSELNYTYAYGPSNTDGSKIRTRTDGAGVKNAYTYDTLGRLTDARETNSGGTQLAAWLYCYDKAGNLTATSTTTTACGSAGTTYTYNAANQTSNTGWTFDANGNETAAGGGLPRTGETYGDFNQLTAITRGSTTTNNTYTGTTNGERLTSGATTFYAGSLGLTATVTGGVETGFVREPSGSLIAMSYGEANHYYLTDAQGSVTGLTDKLGNKVNTYAYDPYGNARTTTEAVPNPLRYTGTYLDSTGLYKMGARYYDPTVGRFTQRDPAGKEANPYAYASGDPINRADPTGTWSVGSVTSKVTKKIGVAGNFITGVQFGGALLRGDLRSAASTAVGFGVGAIFESACTYASAGVLAVPCAVGGTFVGGKASEAFDEGTT</sequence>
<accession>A0A1T3NLI2</accession>
<evidence type="ECO:0000313" key="5">
    <source>
        <dbReference type="EMBL" id="OPC77749.1"/>
    </source>
</evidence>
<evidence type="ECO:0000313" key="6">
    <source>
        <dbReference type="Proteomes" id="UP000190037"/>
    </source>
</evidence>
<evidence type="ECO:0000256" key="1">
    <source>
        <dbReference type="ARBA" id="ARBA00022737"/>
    </source>
</evidence>
<proteinExistence type="predicted"/>
<dbReference type="Proteomes" id="UP000190037">
    <property type="component" value="Unassembled WGS sequence"/>
</dbReference>
<keyword evidence="1" id="KW-0677">Repeat</keyword>
<dbReference type="PANTHER" id="PTHR32305">
    <property type="match status" value="1"/>
</dbReference>
<dbReference type="NCBIfam" id="TIGR03696">
    <property type="entry name" value="Rhs_assc_core"/>
    <property type="match status" value="1"/>
</dbReference>
<dbReference type="STRING" id="159449.B4N89_36280"/>
<dbReference type="NCBIfam" id="TIGR01643">
    <property type="entry name" value="YD_repeat_2x"/>
    <property type="match status" value="3"/>
</dbReference>
<dbReference type="OrthoDB" id="291011at2"/>
<organism evidence="5 6">
    <name type="scientific">Embleya scabrispora</name>
    <dbReference type="NCBI Taxonomy" id="159449"/>
    <lineage>
        <taxon>Bacteria</taxon>
        <taxon>Bacillati</taxon>
        <taxon>Actinomycetota</taxon>
        <taxon>Actinomycetes</taxon>
        <taxon>Kitasatosporales</taxon>
        <taxon>Streptomycetaceae</taxon>
        <taxon>Embleya</taxon>
    </lineage>
</organism>
<evidence type="ECO:0000256" key="2">
    <source>
        <dbReference type="SAM" id="MobiDB-lite"/>
    </source>
</evidence>
<feature type="region of interest" description="Disordered" evidence="2">
    <location>
        <begin position="45"/>
        <end position="86"/>
    </location>
</feature>
<evidence type="ECO:0000256" key="3">
    <source>
        <dbReference type="SAM" id="SignalP"/>
    </source>
</evidence>
<dbReference type="AlphaFoldDB" id="A0A1T3NLI2"/>
<feature type="domain" description="Teneurin-like YD-shell" evidence="4">
    <location>
        <begin position="908"/>
        <end position="1000"/>
    </location>
</feature>
<reference evidence="5 6" key="1">
    <citation type="submission" date="2017-03" db="EMBL/GenBank/DDBJ databases">
        <title>Draft genome sequence of Streptomyces scabrisporus NF3, endophyte isolated from Amphipterygium adstringens.</title>
        <authorList>
            <person name="Vazquez M."/>
            <person name="Ceapa C.D."/>
            <person name="Rodriguez Luna D."/>
            <person name="Sanchez Esquivel S."/>
        </authorList>
    </citation>
    <scope>NUCLEOTIDE SEQUENCE [LARGE SCALE GENOMIC DNA]</scope>
    <source>
        <strain evidence="5 6">NF3</strain>
    </source>
</reference>
<dbReference type="InterPro" id="IPR006530">
    <property type="entry name" value="YD"/>
</dbReference>
<keyword evidence="6" id="KW-1185">Reference proteome</keyword>
<feature type="chain" id="PRO_5012052221" description="Teneurin-like YD-shell domain-containing protein" evidence="3">
    <location>
        <begin position="46"/>
        <end position="1112"/>
    </location>
</feature>
<feature type="signal peptide" evidence="3">
    <location>
        <begin position="1"/>
        <end position="45"/>
    </location>
</feature>
<dbReference type="InterPro" id="IPR031325">
    <property type="entry name" value="RHS_repeat"/>
</dbReference>
<dbReference type="Pfam" id="PF25023">
    <property type="entry name" value="TEN_YD-shell"/>
    <property type="match status" value="1"/>
</dbReference>
<dbReference type="EMBL" id="MWQN01000003">
    <property type="protein sequence ID" value="OPC77749.1"/>
    <property type="molecule type" value="Genomic_DNA"/>
</dbReference>
<evidence type="ECO:0000259" key="4">
    <source>
        <dbReference type="Pfam" id="PF25023"/>
    </source>
</evidence>
<protein>
    <recommendedName>
        <fullName evidence="4">Teneurin-like YD-shell domain-containing protein</fullName>
    </recommendedName>
</protein>
<name>A0A1T3NLI2_9ACTN</name>
<comment type="caution">
    <text evidence="5">The sequence shown here is derived from an EMBL/GenBank/DDBJ whole genome shotgun (WGS) entry which is preliminary data.</text>
</comment>